<comment type="similarity">
    <text evidence="6">Belongs to the ubiquitin-conjugating enzyme family.</text>
</comment>
<dbReference type="EMBL" id="JACGWK010001801">
    <property type="protein sequence ID" value="KAL0282609.1"/>
    <property type="molecule type" value="Genomic_DNA"/>
</dbReference>
<evidence type="ECO:0000256" key="2">
    <source>
        <dbReference type="ARBA" id="ARBA00022679"/>
    </source>
</evidence>
<dbReference type="PANTHER" id="PTHR31614:SF2">
    <property type="entry name" value="F28N24.16 PROTEIN"/>
    <property type="match status" value="1"/>
</dbReference>
<feature type="domain" description="UBC core" evidence="8">
    <location>
        <begin position="136"/>
        <end position="287"/>
    </location>
</feature>
<protein>
    <submittedName>
        <fullName evidence="9">Ubiquitin-conjugating enzyme E2 36</fullName>
    </submittedName>
</protein>
<dbReference type="SMART" id="SM00212">
    <property type="entry name" value="UBCc"/>
    <property type="match status" value="1"/>
</dbReference>
<name>A0AAW2IKA7_9LAMI</name>
<dbReference type="GO" id="GO:0005524">
    <property type="term" value="F:ATP binding"/>
    <property type="evidence" value="ECO:0007669"/>
    <property type="project" value="UniProtKB-UniRule"/>
</dbReference>
<evidence type="ECO:0000256" key="6">
    <source>
        <dbReference type="RuleBase" id="RU362109"/>
    </source>
</evidence>
<dbReference type="GO" id="GO:0016740">
    <property type="term" value="F:transferase activity"/>
    <property type="evidence" value="ECO:0007669"/>
    <property type="project" value="UniProtKB-KW"/>
</dbReference>
<evidence type="ECO:0000256" key="3">
    <source>
        <dbReference type="ARBA" id="ARBA00022786"/>
    </source>
</evidence>
<accession>A0AAW2IKA7</accession>
<proteinExistence type="inferred from homology"/>
<keyword evidence="6" id="KW-0067">ATP-binding</keyword>
<sequence length="313" mass="34799">MAKAVALVSALCVLAVAATVVHAHKEKFHVEGDVYCDPCRVQFETELSYNLAGATVRLECRDIETKTVTYSMEGVTGSDGHYSLTVKGDHEKDICEVMPVTSPKAECSEPMGEYERAKIECTENSGLHNPIRYANPIGFMTREETQRLLSEPAPGISASPSEENMRYFNVMILGPTQSPYEGGVFKLELFLPEEYPMAAPKVRFLTKIYHPNIDKLGRICLDILKDKWSPALQIRTVLLSLLVCNCTTEIQSSKTPSYLNKQIENFTASVRVDLYLIDKLLVNPAAYNGGKSLISYLQPQVWAGCAHQTILRA</sequence>
<evidence type="ECO:0000256" key="5">
    <source>
        <dbReference type="PROSITE-ProRule" id="PRU10133"/>
    </source>
</evidence>
<dbReference type="Gene3D" id="3.10.110.10">
    <property type="entry name" value="Ubiquitin Conjugating Enzyme"/>
    <property type="match status" value="1"/>
</dbReference>
<keyword evidence="4" id="KW-1015">Disulfide bond</keyword>
<dbReference type="InterPro" id="IPR016135">
    <property type="entry name" value="UBQ-conjugating_enzyme/RWD"/>
</dbReference>
<keyword evidence="6" id="KW-0547">Nucleotide-binding</keyword>
<reference evidence="9" key="2">
    <citation type="journal article" date="2024" name="Plant">
        <title>Genomic evolution and insights into agronomic trait innovations of Sesamum species.</title>
        <authorList>
            <person name="Miao H."/>
            <person name="Wang L."/>
            <person name="Qu L."/>
            <person name="Liu H."/>
            <person name="Sun Y."/>
            <person name="Le M."/>
            <person name="Wang Q."/>
            <person name="Wei S."/>
            <person name="Zheng Y."/>
            <person name="Lin W."/>
            <person name="Duan Y."/>
            <person name="Cao H."/>
            <person name="Xiong S."/>
            <person name="Wang X."/>
            <person name="Wei L."/>
            <person name="Li C."/>
            <person name="Ma Q."/>
            <person name="Ju M."/>
            <person name="Zhao R."/>
            <person name="Li G."/>
            <person name="Mu C."/>
            <person name="Tian Q."/>
            <person name="Mei H."/>
            <person name="Zhang T."/>
            <person name="Gao T."/>
            <person name="Zhang H."/>
        </authorList>
    </citation>
    <scope>NUCLEOTIDE SEQUENCE</scope>
    <source>
        <strain evidence="9">G01</strain>
    </source>
</reference>
<dbReference type="PROSITE" id="PS00925">
    <property type="entry name" value="OLEEI"/>
    <property type="match status" value="1"/>
</dbReference>
<gene>
    <name evidence="9" type="ORF">Sangu_2480500</name>
</gene>
<dbReference type="InterPro" id="IPR000608">
    <property type="entry name" value="UBC"/>
</dbReference>
<evidence type="ECO:0000256" key="7">
    <source>
        <dbReference type="SAM" id="SignalP"/>
    </source>
</evidence>
<dbReference type="InterPro" id="IPR006041">
    <property type="entry name" value="Pollen_Ole_e1_allergen"/>
</dbReference>
<evidence type="ECO:0000259" key="8">
    <source>
        <dbReference type="PROSITE" id="PS50127"/>
    </source>
</evidence>
<dbReference type="GO" id="GO:0005615">
    <property type="term" value="C:extracellular space"/>
    <property type="evidence" value="ECO:0007669"/>
    <property type="project" value="InterPro"/>
</dbReference>
<dbReference type="Pfam" id="PF00179">
    <property type="entry name" value="UQ_con"/>
    <property type="match status" value="1"/>
</dbReference>
<evidence type="ECO:0000313" key="9">
    <source>
        <dbReference type="EMBL" id="KAL0282609.1"/>
    </source>
</evidence>
<evidence type="ECO:0000256" key="1">
    <source>
        <dbReference type="ARBA" id="ARBA00010049"/>
    </source>
</evidence>
<keyword evidence="3 6" id="KW-0833">Ubl conjugation pathway</keyword>
<organism evidence="9">
    <name type="scientific">Sesamum angustifolium</name>
    <dbReference type="NCBI Taxonomy" id="2727405"/>
    <lineage>
        <taxon>Eukaryota</taxon>
        <taxon>Viridiplantae</taxon>
        <taxon>Streptophyta</taxon>
        <taxon>Embryophyta</taxon>
        <taxon>Tracheophyta</taxon>
        <taxon>Spermatophyta</taxon>
        <taxon>Magnoliopsida</taxon>
        <taxon>eudicotyledons</taxon>
        <taxon>Gunneridae</taxon>
        <taxon>Pentapetalae</taxon>
        <taxon>asterids</taxon>
        <taxon>lamiids</taxon>
        <taxon>Lamiales</taxon>
        <taxon>Pedaliaceae</taxon>
        <taxon>Sesamum</taxon>
    </lineage>
</organism>
<dbReference type="AlphaFoldDB" id="A0AAW2IKA7"/>
<evidence type="ECO:0000256" key="4">
    <source>
        <dbReference type="ARBA" id="ARBA00023157"/>
    </source>
</evidence>
<comment type="caution">
    <text evidence="9">The sequence shown here is derived from an EMBL/GenBank/DDBJ whole genome shotgun (WGS) entry which is preliminary data.</text>
</comment>
<reference evidence="9" key="1">
    <citation type="submission" date="2020-06" db="EMBL/GenBank/DDBJ databases">
        <authorList>
            <person name="Li T."/>
            <person name="Hu X."/>
            <person name="Zhang T."/>
            <person name="Song X."/>
            <person name="Zhang H."/>
            <person name="Dai N."/>
            <person name="Sheng W."/>
            <person name="Hou X."/>
            <person name="Wei L."/>
        </authorList>
    </citation>
    <scope>NUCLEOTIDE SEQUENCE</scope>
    <source>
        <strain evidence="9">G01</strain>
        <tissue evidence="9">Leaf</tissue>
    </source>
</reference>
<dbReference type="PROSITE" id="PS50127">
    <property type="entry name" value="UBC_2"/>
    <property type="match status" value="1"/>
</dbReference>
<dbReference type="Pfam" id="PF01190">
    <property type="entry name" value="Pollen_Ole_e_1"/>
    <property type="match status" value="1"/>
</dbReference>
<feature type="active site" description="Glycyl thioester intermediate" evidence="5">
    <location>
        <position position="220"/>
    </location>
</feature>
<dbReference type="InterPro" id="IPR023313">
    <property type="entry name" value="UBQ-conjugating_AS"/>
</dbReference>
<dbReference type="SUPFAM" id="SSF54495">
    <property type="entry name" value="UBC-like"/>
    <property type="match status" value="1"/>
</dbReference>
<keyword evidence="2" id="KW-0808">Transferase</keyword>
<dbReference type="PROSITE" id="PS00183">
    <property type="entry name" value="UBC_1"/>
    <property type="match status" value="1"/>
</dbReference>
<comment type="similarity">
    <text evidence="1">Belongs to the Ole e I family.</text>
</comment>
<keyword evidence="7" id="KW-0732">Signal</keyword>
<dbReference type="PANTHER" id="PTHR31614">
    <property type="entry name" value="PROTEIN DOWNSTREAM OF FLC-RELATED"/>
    <property type="match status" value="1"/>
</dbReference>
<feature type="signal peptide" evidence="7">
    <location>
        <begin position="1"/>
        <end position="23"/>
    </location>
</feature>
<feature type="chain" id="PRO_5043710810" evidence="7">
    <location>
        <begin position="24"/>
        <end position="313"/>
    </location>
</feature>
<dbReference type="InterPro" id="IPR006040">
    <property type="entry name" value="Allergen_Ole_e_I_CS"/>
</dbReference>